<evidence type="ECO:0000313" key="1">
    <source>
        <dbReference type="EMBL" id="KAJ6982455.1"/>
    </source>
</evidence>
<evidence type="ECO:0000313" key="2">
    <source>
        <dbReference type="Proteomes" id="UP001164929"/>
    </source>
</evidence>
<organism evidence="1 2">
    <name type="scientific">Populus alba x Populus x berolinensis</name>
    <dbReference type="NCBI Taxonomy" id="444605"/>
    <lineage>
        <taxon>Eukaryota</taxon>
        <taxon>Viridiplantae</taxon>
        <taxon>Streptophyta</taxon>
        <taxon>Embryophyta</taxon>
        <taxon>Tracheophyta</taxon>
        <taxon>Spermatophyta</taxon>
        <taxon>Magnoliopsida</taxon>
        <taxon>eudicotyledons</taxon>
        <taxon>Gunneridae</taxon>
        <taxon>Pentapetalae</taxon>
        <taxon>rosids</taxon>
        <taxon>fabids</taxon>
        <taxon>Malpighiales</taxon>
        <taxon>Salicaceae</taxon>
        <taxon>Saliceae</taxon>
        <taxon>Populus</taxon>
    </lineage>
</organism>
<reference evidence="1" key="1">
    <citation type="journal article" date="2023" name="Mol. Ecol. Resour.">
        <title>Chromosome-level genome assembly of a triploid poplar Populus alba 'Berolinensis'.</title>
        <authorList>
            <person name="Chen S."/>
            <person name="Yu Y."/>
            <person name="Wang X."/>
            <person name="Wang S."/>
            <person name="Zhang T."/>
            <person name="Zhou Y."/>
            <person name="He R."/>
            <person name="Meng N."/>
            <person name="Wang Y."/>
            <person name="Liu W."/>
            <person name="Liu Z."/>
            <person name="Liu J."/>
            <person name="Guo Q."/>
            <person name="Huang H."/>
            <person name="Sederoff R.R."/>
            <person name="Wang G."/>
            <person name="Qu G."/>
            <person name="Chen S."/>
        </authorList>
    </citation>
    <scope>NUCLEOTIDE SEQUENCE</scope>
    <source>
        <strain evidence="1">SC-2020</strain>
    </source>
</reference>
<accession>A0AAD6MCG7</accession>
<dbReference type="Proteomes" id="UP001164929">
    <property type="component" value="Chromosome 10"/>
</dbReference>
<dbReference type="AlphaFoldDB" id="A0AAD6MCG7"/>
<keyword evidence="2" id="KW-1185">Reference proteome</keyword>
<sequence>MIKQRRLPLAAISINHEVLPNPAPSLATDKTGVASGPRHLLLSLSFSFHRCKGRHAHHRMKKSFRNHAWLDTIIYSLSNFLLNYFRAPSSQHHTTRSSKINLLTFTPQNQIYHILIKPESRPKRQHLPTLSIQQGDALLRKDFN</sequence>
<proteinExistence type="predicted"/>
<comment type="caution">
    <text evidence="1">The sequence shown here is derived from an EMBL/GenBank/DDBJ whole genome shotgun (WGS) entry which is preliminary data.</text>
</comment>
<name>A0AAD6MCG7_9ROSI</name>
<gene>
    <name evidence="1" type="ORF">NC653_025537</name>
</gene>
<protein>
    <submittedName>
        <fullName evidence="1">Uncharacterized protein</fullName>
    </submittedName>
</protein>
<dbReference type="EMBL" id="JAQIZT010000010">
    <property type="protein sequence ID" value="KAJ6982455.1"/>
    <property type="molecule type" value="Genomic_DNA"/>
</dbReference>